<name>A0ABP9YK92_9FUNG</name>
<comment type="caution">
    <text evidence="1">The sequence shown here is derived from an EMBL/GenBank/DDBJ whole genome shotgun (WGS) entry which is preliminary data.</text>
</comment>
<keyword evidence="2" id="KW-1185">Reference proteome</keyword>
<dbReference type="Gene3D" id="3.40.50.300">
    <property type="entry name" value="P-loop containing nucleotide triphosphate hydrolases"/>
    <property type="match status" value="1"/>
</dbReference>
<dbReference type="EMBL" id="BAABUK010000002">
    <property type="protein sequence ID" value="GAA5807252.1"/>
    <property type="molecule type" value="Genomic_DNA"/>
</dbReference>
<sequence length="208" mass="23987">MHIPKVVTIGIRVIVINQDEFFKQDDQIPVDENTGLANWDSPLAVDFASLNSAIDNARKDPFRLLSQKKKMLQNNHDGSDNLNRADFKHIWKQLESLEDIIFVIVEGFLLFCDADVCANLDNKFFVTASREVLRERRESRPGYKTLQGYWVDPPGYFDQIVYPQYLLWNGHLLDPNTRDPSIHVLSTDTTCPREITTAAIFSLQQQYL</sequence>
<evidence type="ECO:0000313" key="2">
    <source>
        <dbReference type="Proteomes" id="UP001473302"/>
    </source>
</evidence>
<accession>A0ABP9YK92</accession>
<dbReference type="InterPro" id="IPR027417">
    <property type="entry name" value="P-loop_NTPase"/>
</dbReference>
<evidence type="ECO:0000313" key="1">
    <source>
        <dbReference type="EMBL" id="GAA5807252.1"/>
    </source>
</evidence>
<dbReference type="Proteomes" id="UP001473302">
    <property type="component" value="Unassembled WGS sequence"/>
</dbReference>
<gene>
    <name evidence="1" type="ORF">MFLAVUS_000608</name>
</gene>
<reference evidence="1 2" key="1">
    <citation type="submission" date="2024-04" db="EMBL/GenBank/DDBJ databases">
        <title>genome sequences of Mucor flavus KT1a and Helicostylum pulchrum KT1b strains isolated from the surface of a dry-aged beef.</title>
        <authorList>
            <person name="Toyotome T."/>
            <person name="Hosono M."/>
            <person name="Torimaru M."/>
            <person name="Fukuda K."/>
            <person name="Mikami N."/>
        </authorList>
    </citation>
    <scope>NUCLEOTIDE SEQUENCE [LARGE SCALE GENOMIC DNA]</scope>
    <source>
        <strain evidence="1 2">KT1a</strain>
    </source>
</reference>
<dbReference type="SUPFAM" id="SSF52540">
    <property type="entry name" value="P-loop containing nucleoside triphosphate hydrolases"/>
    <property type="match status" value="1"/>
</dbReference>
<protein>
    <submittedName>
        <fullName evidence="1">Uncharacterized protein</fullName>
    </submittedName>
</protein>
<organism evidence="1 2">
    <name type="scientific">Mucor flavus</name>
    <dbReference type="NCBI Taxonomy" id="439312"/>
    <lineage>
        <taxon>Eukaryota</taxon>
        <taxon>Fungi</taxon>
        <taxon>Fungi incertae sedis</taxon>
        <taxon>Mucoromycota</taxon>
        <taxon>Mucoromycotina</taxon>
        <taxon>Mucoromycetes</taxon>
        <taxon>Mucorales</taxon>
        <taxon>Mucorineae</taxon>
        <taxon>Mucoraceae</taxon>
        <taxon>Mucor</taxon>
    </lineage>
</organism>
<proteinExistence type="predicted"/>